<dbReference type="PANTHER" id="PTHR47926">
    <property type="entry name" value="PENTATRICOPEPTIDE REPEAT-CONTAINING PROTEIN"/>
    <property type="match status" value="1"/>
</dbReference>
<dbReference type="GO" id="GO:0003723">
    <property type="term" value="F:RNA binding"/>
    <property type="evidence" value="ECO:0007669"/>
    <property type="project" value="InterPro"/>
</dbReference>
<feature type="repeat" description="PPR" evidence="3">
    <location>
        <begin position="416"/>
        <end position="446"/>
    </location>
</feature>
<dbReference type="EMBL" id="OIVN01002968">
    <property type="protein sequence ID" value="SPD07837.1"/>
    <property type="molecule type" value="Genomic_DNA"/>
</dbReference>
<feature type="repeat" description="PPR" evidence="3">
    <location>
        <begin position="77"/>
        <end position="111"/>
    </location>
</feature>
<dbReference type="PROSITE" id="PS51375">
    <property type="entry name" value="PPR"/>
    <property type="match status" value="5"/>
</dbReference>
<dbReference type="AlphaFoldDB" id="A0A2N9H002"/>
<organism evidence="5">
    <name type="scientific">Fagus sylvatica</name>
    <name type="common">Beechnut</name>
    <dbReference type="NCBI Taxonomy" id="28930"/>
    <lineage>
        <taxon>Eukaryota</taxon>
        <taxon>Viridiplantae</taxon>
        <taxon>Streptophyta</taxon>
        <taxon>Embryophyta</taxon>
        <taxon>Tracheophyta</taxon>
        <taxon>Spermatophyta</taxon>
        <taxon>Magnoliopsida</taxon>
        <taxon>eudicotyledons</taxon>
        <taxon>Gunneridae</taxon>
        <taxon>Pentapetalae</taxon>
        <taxon>rosids</taxon>
        <taxon>fabids</taxon>
        <taxon>Fagales</taxon>
        <taxon>Fagaceae</taxon>
        <taxon>Fagus</taxon>
    </lineage>
</organism>
<dbReference type="InterPro" id="IPR002885">
    <property type="entry name" value="PPR_rpt"/>
</dbReference>
<dbReference type="Pfam" id="PF20431">
    <property type="entry name" value="E_motif"/>
    <property type="match status" value="1"/>
</dbReference>
<feature type="domain" description="DYW" evidence="4">
    <location>
        <begin position="596"/>
        <end position="646"/>
    </location>
</feature>
<name>A0A2N9H002_FAGSY</name>
<gene>
    <name evidence="5" type="ORF">FSB_LOCUS35719</name>
</gene>
<protein>
    <recommendedName>
        <fullName evidence="4">DYW domain-containing protein</fullName>
    </recommendedName>
</protein>
<keyword evidence="2" id="KW-0677">Repeat</keyword>
<dbReference type="Gene3D" id="1.25.40.10">
    <property type="entry name" value="Tetratricopeptide repeat domain"/>
    <property type="match status" value="4"/>
</dbReference>
<evidence type="ECO:0000313" key="5">
    <source>
        <dbReference type="EMBL" id="SPD07837.1"/>
    </source>
</evidence>
<evidence type="ECO:0000256" key="1">
    <source>
        <dbReference type="ARBA" id="ARBA00006643"/>
    </source>
</evidence>
<dbReference type="FunFam" id="1.25.40.10:FF:000338">
    <property type="entry name" value="Pentatricopeptide repeat-containing protein, chloroplastic"/>
    <property type="match status" value="1"/>
</dbReference>
<dbReference type="InterPro" id="IPR032867">
    <property type="entry name" value="DYW_dom"/>
</dbReference>
<feature type="repeat" description="PPR" evidence="3">
    <location>
        <begin position="280"/>
        <end position="314"/>
    </location>
</feature>
<dbReference type="InterPro" id="IPR011990">
    <property type="entry name" value="TPR-like_helical_dom_sf"/>
</dbReference>
<dbReference type="InterPro" id="IPR046960">
    <property type="entry name" value="PPR_At4g14850-like_plant"/>
</dbReference>
<evidence type="ECO:0000256" key="2">
    <source>
        <dbReference type="ARBA" id="ARBA00022737"/>
    </source>
</evidence>
<evidence type="ECO:0000259" key="4">
    <source>
        <dbReference type="Pfam" id="PF14432"/>
    </source>
</evidence>
<comment type="similarity">
    <text evidence="1">Belongs to the PPR family. PCMP-H subfamily.</text>
</comment>
<dbReference type="Pfam" id="PF20430">
    <property type="entry name" value="Eplus_motif"/>
    <property type="match status" value="1"/>
</dbReference>
<dbReference type="FunFam" id="1.25.40.10:FF:000381">
    <property type="entry name" value="Pentatricopeptide repeat-containing protein"/>
    <property type="match status" value="1"/>
</dbReference>
<feature type="repeat" description="PPR" evidence="3">
    <location>
        <begin position="381"/>
        <end position="415"/>
    </location>
</feature>
<dbReference type="PANTHER" id="PTHR47926:SF366">
    <property type="entry name" value="PENTATRICOPEPTIDE REPEAT SUPERFAMILY PROTEIN"/>
    <property type="match status" value="1"/>
</dbReference>
<proteinExistence type="inferred from homology"/>
<dbReference type="Pfam" id="PF14432">
    <property type="entry name" value="DYW_deaminase"/>
    <property type="match status" value="1"/>
</dbReference>
<dbReference type="GO" id="GO:0009451">
    <property type="term" value="P:RNA modification"/>
    <property type="evidence" value="ECO:0007669"/>
    <property type="project" value="InterPro"/>
</dbReference>
<dbReference type="InterPro" id="IPR046849">
    <property type="entry name" value="E2_motif"/>
</dbReference>
<reference evidence="5" key="1">
    <citation type="submission" date="2018-02" db="EMBL/GenBank/DDBJ databases">
        <authorList>
            <person name="Cohen D.B."/>
            <person name="Kent A.D."/>
        </authorList>
    </citation>
    <scope>NUCLEOTIDE SEQUENCE</scope>
</reference>
<dbReference type="Pfam" id="PF01535">
    <property type="entry name" value="PPR"/>
    <property type="match status" value="5"/>
</dbReference>
<dbReference type="FunFam" id="1.25.40.10:FF:000031">
    <property type="entry name" value="Pentatricopeptide repeat-containing protein mitochondrial"/>
    <property type="match status" value="1"/>
</dbReference>
<dbReference type="FunFam" id="1.25.40.10:FF:000073">
    <property type="entry name" value="Pentatricopeptide repeat-containing protein chloroplastic"/>
    <property type="match status" value="1"/>
</dbReference>
<dbReference type="NCBIfam" id="TIGR00756">
    <property type="entry name" value="PPR"/>
    <property type="match status" value="6"/>
</dbReference>
<accession>A0A2N9H002</accession>
<dbReference type="InterPro" id="IPR046848">
    <property type="entry name" value="E_motif"/>
</dbReference>
<dbReference type="Pfam" id="PF13041">
    <property type="entry name" value="PPR_2"/>
    <property type="match status" value="3"/>
</dbReference>
<sequence>MKAISKHMQKDSNTFAHVIQSYAQTRQLNKGKQLHAQLISAGYPLCIFITNHLVNMYSKCGDLDYALKLFDKMPQRNLVSWTAMITGLSQNLRFPEALETFCQMRNAEKSPTQFAFSSVVRACASLGWIEFGRQMHCLALKCGFSYELFVGSNLADMYSKCAKMVEACKVFEEMPCKDEVSWTAMIDGYAKNGDFEEALLAYKRMINDGVVIDQHVLCSTLNACAALKACDFGRSLHLSVVKLGFELEIAVGNALMDMYAKAGDMESASNVFASKSECRNIVSFTSLIDGYVKKDQIERALCVFADLQRQGIEPNEYTFSSLIKACANQAALEQGTQLHAQVVKFNFDTDPYVCSTFVDMYGKCGLLDDSIRIFDEIADATEIAWNSLVSVFAQHGLGHDTIETFDRMIHKGAKPNAITFVSLLTGCSHAGLVEEGLKYFHSMKKTYGVVPREEHYSCVIDLLGRAGKLKEAEEFINNMPTEPNAFGWCSFLGACRIHGDKERGKIAAEKLMELEPENSGAHVLLSNIYAKERQWEDVRSLRKMMKDGNVKKLPGYSWVDVGNKAHIFGAEDWSHPQKKEIYKKLDSLFDQIKKAGYVPYTDSIPFDMDDSMKEKLLHHHSERIAVAFALISIPAGKPIIVKKNIRKGLVPVEITGKVALRIFEGNGQNTCVLITVKKVWGTRKLFQLISVLLYWRPTDDEPEYLVAIDFF</sequence>
<feature type="repeat" description="PPR" evidence="3">
    <location>
        <begin position="178"/>
        <end position="212"/>
    </location>
</feature>
<evidence type="ECO:0000256" key="3">
    <source>
        <dbReference type="PROSITE-ProRule" id="PRU00708"/>
    </source>
</evidence>
<dbReference type="GO" id="GO:0008270">
    <property type="term" value="F:zinc ion binding"/>
    <property type="evidence" value="ECO:0007669"/>
    <property type="project" value="InterPro"/>
</dbReference>
<dbReference type="FunFam" id="1.25.40.10:FF:000366">
    <property type="entry name" value="Pentatricopeptide (PPR) repeat-containing protein"/>
    <property type="match status" value="1"/>
</dbReference>